<keyword evidence="9" id="KW-0067">ATP-binding</keyword>
<dbReference type="Gene3D" id="1.10.510.10">
    <property type="entry name" value="Transferase(Phosphotransferase) domain 1"/>
    <property type="match status" value="1"/>
</dbReference>
<evidence type="ECO:0000313" key="18">
    <source>
        <dbReference type="WBParaSite" id="nRc.2.0.1.t11451-RA"/>
    </source>
</evidence>
<reference evidence="18" key="1">
    <citation type="submission" date="2022-11" db="UniProtKB">
        <authorList>
            <consortium name="WormBaseParasite"/>
        </authorList>
    </citation>
    <scope>IDENTIFICATION</scope>
</reference>
<feature type="transmembrane region" description="Helical" evidence="15">
    <location>
        <begin position="117"/>
        <end position="136"/>
    </location>
</feature>
<feature type="transmembrane region" description="Helical" evidence="15">
    <location>
        <begin position="79"/>
        <end position="97"/>
    </location>
</feature>
<dbReference type="InterPro" id="IPR000333">
    <property type="entry name" value="TGFB_receptor"/>
</dbReference>
<keyword evidence="4" id="KW-0723">Serine/threonine-protein kinase</keyword>
<dbReference type="GO" id="GO:0071363">
    <property type="term" value="P:cellular response to growth factor stimulus"/>
    <property type="evidence" value="ECO:0007669"/>
    <property type="project" value="TreeGrafter"/>
</dbReference>
<keyword evidence="10 15" id="KW-1133">Transmembrane helix</keyword>
<keyword evidence="11 15" id="KW-0472">Membrane</keyword>
<evidence type="ECO:0000256" key="9">
    <source>
        <dbReference type="ARBA" id="ARBA00022840"/>
    </source>
</evidence>
<keyword evidence="6 15" id="KW-0812">Transmembrane</keyword>
<dbReference type="WBParaSite" id="nRc.2.0.1.t11451-RA">
    <property type="protein sequence ID" value="nRc.2.0.1.t11451-RA"/>
    <property type="gene ID" value="nRc.2.0.1.g11451"/>
</dbReference>
<proteinExistence type="predicted"/>
<evidence type="ECO:0000256" key="12">
    <source>
        <dbReference type="ARBA" id="ARBA00023170"/>
    </source>
</evidence>
<evidence type="ECO:0000256" key="8">
    <source>
        <dbReference type="ARBA" id="ARBA00022777"/>
    </source>
</evidence>
<feature type="domain" description="Myb/SANT-like DNA-binding" evidence="16">
    <location>
        <begin position="11"/>
        <end position="78"/>
    </location>
</feature>
<dbReference type="Proteomes" id="UP000887565">
    <property type="component" value="Unplaced"/>
</dbReference>
<evidence type="ECO:0000256" key="14">
    <source>
        <dbReference type="SAM" id="MobiDB-lite"/>
    </source>
</evidence>
<feature type="compositionally biased region" description="Low complexity" evidence="14">
    <location>
        <begin position="357"/>
        <end position="370"/>
    </location>
</feature>
<comment type="subunit">
    <text evidence="2">Self-associates forming complexes of several hundred monomers.</text>
</comment>
<dbReference type="GO" id="GO:0005524">
    <property type="term" value="F:ATP binding"/>
    <property type="evidence" value="ECO:0007669"/>
    <property type="project" value="UniProtKB-KW"/>
</dbReference>
<evidence type="ECO:0000256" key="10">
    <source>
        <dbReference type="ARBA" id="ARBA00022989"/>
    </source>
</evidence>
<dbReference type="PANTHER" id="PTHR23255:SF72">
    <property type="entry name" value="RECEPTOR PROTEIN SERINE_THREONINE KINASE"/>
    <property type="match status" value="1"/>
</dbReference>
<evidence type="ECO:0000256" key="5">
    <source>
        <dbReference type="ARBA" id="ARBA00022679"/>
    </source>
</evidence>
<organism evidence="17 18">
    <name type="scientific">Romanomermis culicivorax</name>
    <name type="common">Nematode worm</name>
    <dbReference type="NCBI Taxonomy" id="13658"/>
    <lineage>
        <taxon>Eukaryota</taxon>
        <taxon>Metazoa</taxon>
        <taxon>Ecdysozoa</taxon>
        <taxon>Nematoda</taxon>
        <taxon>Enoplea</taxon>
        <taxon>Dorylaimia</taxon>
        <taxon>Mermithida</taxon>
        <taxon>Mermithoidea</taxon>
        <taxon>Mermithidae</taxon>
        <taxon>Romanomermis</taxon>
    </lineage>
</organism>
<evidence type="ECO:0000256" key="6">
    <source>
        <dbReference type="ARBA" id="ARBA00022692"/>
    </source>
</evidence>
<evidence type="ECO:0000259" key="16">
    <source>
        <dbReference type="Pfam" id="PF13873"/>
    </source>
</evidence>
<evidence type="ECO:0000313" key="17">
    <source>
        <dbReference type="Proteomes" id="UP000887565"/>
    </source>
</evidence>
<keyword evidence="12" id="KW-0675">Receptor</keyword>
<keyword evidence="5" id="KW-0808">Transferase</keyword>
<name>A0A915IE20_ROMCU</name>
<evidence type="ECO:0000256" key="15">
    <source>
        <dbReference type="SAM" id="Phobius"/>
    </source>
</evidence>
<dbReference type="Pfam" id="PF13873">
    <property type="entry name" value="Myb_DNA-bind_5"/>
    <property type="match status" value="1"/>
</dbReference>
<evidence type="ECO:0000256" key="11">
    <source>
        <dbReference type="ARBA" id="ARBA00023136"/>
    </source>
</evidence>
<evidence type="ECO:0000256" key="7">
    <source>
        <dbReference type="ARBA" id="ARBA00022741"/>
    </source>
</evidence>
<evidence type="ECO:0000256" key="4">
    <source>
        <dbReference type="ARBA" id="ARBA00022527"/>
    </source>
</evidence>
<dbReference type="GO" id="GO:0043235">
    <property type="term" value="C:receptor complex"/>
    <property type="evidence" value="ECO:0007669"/>
    <property type="project" value="TreeGrafter"/>
</dbReference>
<sequence>MGSKKKSSDHNFFDLEVNFLLEQVVSRKGIIESKRTDNVATKIKKAAWAEIVEEFHENPECQDRTIQQLQTKWKHLKMLSLYINIAGARFYLFQNILSLKIMVSDHASFRNTLGTSLIHSRPVIILNLIILGIFIVSMEQCKIMQTQQTTIITPHFSGNAKNVVSAYRKYTPGMGGDLMPTDFQENMEDATGCSLPYGIPIIGRGGHNFALLHRDYEDAQDDQLDDEDWPTVYQPSAQGEIVEEHKLPYERELKETKPCLATVRRHVATNRERPHFKPLWLQDSICQAFCQTIIEMWDQEPEARISAGCALQRLQSLENLQSSTASQSFGDNSTSEYSLLLDYTNSRQQMNTNNALNNHDPSSSNNNPAPISIFDAR</sequence>
<keyword evidence="7" id="KW-0547">Nucleotide-binding</keyword>
<dbReference type="AlphaFoldDB" id="A0A915IE20"/>
<dbReference type="InterPro" id="IPR028002">
    <property type="entry name" value="Myb_DNA-bind_5"/>
</dbReference>
<dbReference type="GO" id="GO:0004675">
    <property type="term" value="F:transmembrane receptor protein serine/threonine kinase activity"/>
    <property type="evidence" value="ECO:0007669"/>
    <property type="project" value="InterPro"/>
</dbReference>
<protein>
    <recommendedName>
        <fullName evidence="3">Regulatory protein zeste</fullName>
    </recommendedName>
</protein>
<comment type="function">
    <text evidence="13">Involved in transvection phenomena (= synapsis-dependent gene expression), where the synaptic pairing of chromosomes carrying genes with which zeste interacts influences the expression of these genes. Zeste binds to DNA and stimulates transcription from a nearby promoter.</text>
</comment>
<evidence type="ECO:0000256" key="2">
    <source>
        <dbReference type="ARBA" id="ARBA00011764"/>
    </source>
</evidence>
<keyword evidence="8" id="KW-0418">Kinase</keyword>
<evidence type="ECO:0000256" key="1">
    <source>
        <dbReference type="ARBA" id="ARBA00004167"/>
    </source>
</evidence>
<feature type="region of interest" description="Disordered" evidence="14">
    <location>
        <begin position="351"/>
        <end position="377"/>
    </location>
</feature>
<evidence type="ECO:0000256" key="13">
    <source>
        <dbReference type="ARBA" id="ARBA00025466"/>
    </source>
</evidence>
<comment type="subcellular location">
    <subcellularLocation>
        <location evidence="1">Membrane</location>
        <topology evidence="1">Single-pass membrane protein</topology>
    </subcellularLocation>
</comment>
<keyword evidence="17" id="KW-1185">Reference proteome</keyword>
<dbReference type="PANTHER" id="PTHR23255">
    <property type="entry name" value="TRANSFORMING GROWTH FACTOR-BETA RECEPTOR TYPE I AND II"/>
    <property type="match status" value="1"/>
</dbReference>
<dbReference type="GO" id="GO:0005886">
    <property type="term" value="C:plasma membrane"/>
    <property type="evidence" value="ECO:0007669"/>
    <property type="project" value="TreeGrafter"/>
</dbReference>
<evidence type="ECO:0000256" key="3">
    <source>
        <dbReference type="ARBA" id="ARBA00016807"/>
    </source>
</evidence>
<accession>A0A915IE20</accession>